<feature type="binding site" evidence="5">
    <location>
        <position position="60"/>
    </location>
    <ligand>
        <name>FAD</name>
        <dbReference type="ChEBI" id="CHEBI:57692"/>
    </ligand>
</feature>
<name>A0AAE0C2R0_9CHLO</name>
<evidence type="ECO:0000256" key="3">
    <source>
        <dbReference type="ARBA" id="ARBA00022827"/>
    </source>
</evidence>
<evidence type="ECO:0000259" key="6">
    <source>
        <dbReference type="PROSITE" id="PS51384"/>
    </source>
</evidence>
<feature type="binding site" evidence="5">
    <location>
        <position position="40"/>
    </location>
    <ligand>
        <name>FAD</name>
        <dbReference type="ChEBI" id="CHEBI:57692"/>
    </ligand>
</feature>
<gene>
    <name evidence="7" type="ORF">CYMTET_43205</name>
</gene>
<feature type="binding site" evidence="5">
    <location>
        <position position="39"/>
    </location>
    <ligand>
        <name>FAD</name>
        <dbReference type="ChEBI" id="CHEBI:57692"/>
    </ligand>
</feature>
<feature type="binding site" evidence="5">
    <location>
        <position position="73"/>
    </location>
    <ligand>
        <name>FAD</name>
        <dbReference type="ChEBI" id="CHEBI:57692"/>
    </ligand>
</feature>
<feature type="domain" description="FAD-binding FR-type" evidence="6">
    <location>
        <begin position="1"/>
        <end position="98"/>
    </location>
</feature>
<organism evidence="7 8">
    <name type="scientific">Cymbomonas tetramitiformis</name>
    <dbReference type="NCBI Taxonomy" id="36881"/>
    <lineage>
        <taxon>Eukaryota</taxon>
        <taxon>Viridiplantae</taxon>
        <taxon>Chlorophyta</taxon>
        <taxon>Pyramimonadophyceae</taxon>
        <taxon>Pyramimonadales</taxon>
        <taxon>Pyramimonadaceae</taxon>
        <taxon>Cymbomonas</taxon>
    </lineage>
</organism>
<protein>
    <recommendedName>
        <fullName evidence="6">FAD-binding FR-type domain-containing protein</fullName>
    </recommendedName>
</protein>
<feature type="binding site" evidence="5">
    <location>
        <position position="55"/>
    </location>
    <ligand>
        <name>FAD</name>
        <dbReference type="ChEBI" id="CHEBI:57692"/>
    </ligand>
</feature>
<keyword evidence="2 5" id="KW-0285">Flavoprotein</keyword>
<dbReference type="InterPro" id="IPR008333">
    <property type="entry name" value="Cbr1-like_FAD-bd_dom"/>
</dbReference>
<dbReference type="GO" id="GO:0016491">
    <property type="term" value="F:oxidoreductase activity"/>
    <property type="evidence" value="ECO:0007669"/>
    <property type="project" value="UniProtKB-KW"/>
</dbReference>
<comment type="cofactor">
    <cofactor evidence="1 5">
        <name>FAD</name>
        <dbReference type="ChEBI" id="CHEBI:57692"/>
    </cofactor>
</comment>
<reference evidence="7 8" key="1">
    <citation type="journal article" date="2015" name="Genome Biol. Evol.">
        <title>Comparative Genomics of a Bacterivorous Green Alga Reveals Evolutionary Causalities and Consequences of Phago-Mixotrophic Mode of Nutrition.</title>
        <authorList>
            <person name="Burns J.A."/>
            <person name="Paasch A."/>
            <person name="Narechania A."/>
            <person name="Kim E."/>
        </authorList>
    </citation>
    <scope>NUCLEOTIDE SEQUENCE [LARGE SCALE GENOMIC DNA]</scope>
    <source>
        <strain evidence="7 8">PLY_AMNH</strain>
    </source>
</reference>
<dbReference type="Pfam" id="PF00970">
    <property type="entry name" value="FAD_binding_6"/>
    <property type="match status" value="1"/>
</dbReference>
<keyword evidence="8" id="KW-1185">Reference proteome</keyword>
<evidence type="ECO:0000256" key="5">
    <source>
        <dbReference type="PIRSR" id="PIRSR601834-1"/>
    </source>
</evidence>
<feature type="non-terminal residue" evidence="7">
    <location>
        <position position="103"/>
    </location>
</feature>
<comment type="caution">
    <text evidence="7">The sequence shown here is derived from an EMBL/GenBank/DDBJ whole genome shotgun (WGS) entry which is preliminary data.</text>
</comment>
<dbReference type="EMBL" id="LGRX02029092">
    <property type="protein sequence ID" value="KAK3247288.1"/>
    <property type="molecule type" value="Genomic_DNA"/>
</dbReference>
<evidence type="ECO:0000256" key="1">
    <source>
        <dbReference type="ARBA" id="ARBA00001974"/>
    </source>
</evidence>
<evidence type="ECO:0000313" key="7">
    <source>
        <dbReference type="EMBL" id="KAK3247288.1"/>
    </source>
</evidence>
<dbReference type="AlphaFoldDB" id="A0AAE0C2R0"/>
<dbReference type="PROSITE" id="PS51384">
    <property type="entry name" value="FAD_FR"/>
    <property type="match status" value="1"/>
</dbReference>
<dbReference type="InterPro" id="IPR017927">
    <property type="entry name" value="FAD-bd_FR_type"/>
</dbReference>
<accession>A0AAE0C2R0</accession>
<dbReference type="GO" id="GO:0005739">
    <property type="term" value="C:mitochondrion"/>
    <property type="evidence" value="ECO:0007669"/>
    <property type="project" value="TreeGrafter"/>
</dbReference>
<feature type="binding site" evidence="5">
    <location>
        <position position="38"/>
    </location>
    <ligand>
        <name>FAD</name>
        <dbReference type="ChEBI" id="CHEBI:57692"/>
    </ligand>
</feature>
<feature type="binding site" evidence="5">
    <location>
        <position position="74"/>
    </location>
    <ligand>
        <name>FAD</name>
        <dbReference type="ChEBI" id="CHEBI:57692"/>
    </ligand>
</feature>
<dbReference type="InterPro" id="IPR017938">
    <property type="entry name" value="Riboflavin_synthase-like_b-brl"/>
</dbReference>
<dbReference type="PRINTS" id="PR00406">
    <property type="entry name" value="CYTB5RDTASE"/>
</dbReference>
<feature type="binding site" evidence="5">
    <location>
        <position position="57"/>
    </location>
    <ligand>
        <name>FAD</name>
        <dbReference type="ChEBI" id="CHEBI:57692"/>
    </ligand>
</feature>
<evidence type="ECO:0000256" key="4">
    <source>
        <dbReference type="ARBA" id="ARBA00023002"/>
    </source>
</evidence>
<dbReference type="SUPFAM" id="SSF63380">
    <property type="entry name" value="Riboflavin synthase domain-like"/>
    <property type="match status" value="1"/>
</dbReference>
<dbReference type="PANTHER" id="PTHR19370:SF185">
    <property type="entry name" value="NADH-CYTOCHROME B5 REDUCTASE"/>
    <property type="match status" value="1"/>
</dbReference>
<dbReference type="Gene3D" id="2.40.30.10">
    <property type="entry name" value="Translation factors"/>
    <property type="match status" value="1"/>
</dbReference>
<dbReference type="GO" id="GO:0071949">
    <property type="term" value="F:FAD binding"/>
    <property type="evidence" value="ECO:0007669"/>
    <property type="project" value="TreeGrafter"/>
</dbReference>
<evidence type="ECO:0000256" key="2">
    <source>
        <dbReference type="ARBA" id="ARBA00022630"/>
    </source>
</evidence>
<sequence length="103" mass="11296">MSVVAGIPYPQHVIIKAAELVGHIKLSFTDENGEEVERPYTPTSSDDELGYVDFVIKVYFAKVNPRFSDGGVMSQYMEGLKLGDTMDFRGPTGMIEYKAGAGN</sequence>
<evidence type="ECO:0000313" key="8">
    <source>
        <dbReference type="Proteomes" id="UP001190700"/>
    </source>
</evidence>
<dbReference type="Proteomes" id="UP001190700">
    <property type="component" value="Unassembled WGS sequence"/>
</dbReference>
<proteinExistence type="predicted"/>
<keyword evidence="4" id="KW-0560">Oxidoreductase</keyword>
<keyword evidence="3 5" id="KW-0274">FAD</keyword>
<dbReference type="PANTHER" id="PTHR19370">
    <property type="entry name" value="NADH-CYTOCHROME B5 REDUCTASE"/>
    <property type="match status" value="1"/>
</dbReference>
<dbReference type="InterPro" id="IPR001834">
    <property type="entry name" value="CBR-like"/>
</dbReference>